<feature type="domain" description="Prokaryotic-type class I peptide chain release factors" evidence="3">
    <location>
        <begin position="123"/>
        <end position="139"/>
    </location>
</feature>
<sequence>MTPHPSHAWFQVSAGQGPAECAWAVVKTLETMQAEAQAAGLQWNLVELEAGPQPGTASSALVALSGERIDTFAAAWCGTVQWIARSPFRPAHKRKNWFVAIERLQPVEESSLDPKDVRWETMRASGPGGQHVNRTESAVRVTHLPTGLQAVSANERSQHRNRQLALARLSARLAALEQERRARTGQLRWQAHQSLERGNPVRVFRSPGG</sequence>
<feature type="coiled-coil region" evidence="2">
    <location>
        <begin position="159"/>
        <end position="186"/>
    </location>
</feature>
<dbReference type="PROSITE" id="PS00745">
    <property type="entry name" value="RF_PROK_I"/>
    <property type="match status" value="1"/>
</dbReference>
<dbReference type="Gene3D" id="3.30.160.20">
    <property type="match status" value="1"/>
</dbReference>
<dbReference type="NCBIfam" id="TIGR03072">
    <property type="entry name" value="release_prfH"/>
    <property type="match status" value="1"/>
</dbReference>
<dbReference type="InterPro" id="IPR017509">
    <property type="entry name" value="PrfH"/>
</dbReference>
<evidence type="ECO:0000313" key="4">
    <source>
        <dbReference type="EMBL" id="QOY91251.1"/>
    </source>
</evidence>
<evidence type="ECO:0000256" key="2">
    <source>
        <dbReference type="SAM" id="Coils"/>
    </source>
</evidence>
<comment type="similarity">
    <text evidence="1">Belongs to the prokaryotic/mitochondrial release factor family.</text>
</comment>
<organism evidence="4 5">
    <name type="scientific">Paludibaculum fermentans</name>
    <dbReference type="NCBI Taxonomy" id="1473598"/>
    <lineage>
        <taxon>Bacteria</taxon>
        <taxon>Pseudomonadati</taxon>
        <taxon>Acidobacteriota</taxon>
        <taxon>Terriglobia</taxon>
        <taxon>Bryobacterales</taxon>
        <taxon>Bryobacteraceae</taxon>
        <taxon>Paludibaculum</taxon>
    </lineage>
</organism>
<keyword evidence="5" id="KW-1185">Reference proteome</keyword>
<dbReference type="AlphaFoldDB" id="A0A7S7SP67"/>
<dbReference type="SUPFAM" id="SSF75620">
    <property type="entry name" value="Release factor"/>
    <property type="match status" value="1"/>
</dbReference>
<evidence type="ECO:0000256" key="1">
    <source>
        <dbReference type="ARBA" id="ARBA00010835"/>
    </source>
</evidence>
<dbReference type="EMBL" id="CP063849">
    <property type="protein sequence ID" value="QOY91251.1"/>
    <property type="molecule type" value="Genomic_DNA"/>
</dbReference>
<dbReference type="KEGG" id="pfer:IRI77_15270"/>
<proteinExistence type="inferred from homology"/>
<dbReference type="Proteomes" id="UP000593892">
    <property type="component" value="Chromosome"/>
</dbReference>
<name>A0A7S7SP67_PALFE</name>
<reference evidence="4 5" key="1">
    <citation type="submission" date="2020-10" db="EMBL/GenBank/DDBJ databases">
        <title>Complete genome sequence of Paludibaculum fermentans P105T, a facultatively anaerobic acidobacterium capable of dissimilatory Fe(III) reduction.</title>
        <authorList>
            <person name="Dedysh S.N."/>
            <person name="Beletsky A.V."/>
            <person name="Kulichevskaya I.S."/>
            <person name="Mardanov A.V."/>
            <person name="Ravin N.V."/>
        </authorList>
    </citation>
    <scope>NUCLEOTIDE SEQUENCE [LARGE SCALE GENOMIC DNA]</scope>
    <source>
        <strain evidence="4 5">P105</strain>
    </source>
</reference>
<dbReference type="InterPro" id="IPR050057">
    <property type="entry name" value="Prokaryotic/Mito_RF"/>
</dbReference>
<dbReference type="InterPro" id="IPR000352">
    <property type="entry name" value="Pep_chain_release_fac_I"/>
</dbReference>
<accession>A0A7S7SP67</accession>
<dbReference type="GO" id="GO:0003747">
    <property type="term" value="F:translation release factor activity"/>
    <property type="evidence" value="ECO:0007669"/>
    <property type="project" value="InterPro"/>
</dbReference>
<dbReference type="Pfam" id="PF00472">
    <property type="entry name" value="RF-1"/>
    <property type="match status" value="1"/>
</dbReference>
<dbReference type="RefSeq" id="WP_194452905.1">
    <property type="nucleotide sequence ID" value="NZ_CP063849.1"/>
</dbReference>
<keyword evidence="2" id="KW-0175">Coiled coil</keyword>
<protein>
    <submittedName>
        <fullName evidence="4">Peptide chain release factor H</fullName>
    </submittedName>
</protein>
<dbReference type="InterPro" id="IPR045853">
    <property type="entry name" value="Pep_chain_release_fac_I_sf"/>
</dbReference>
<dbReference type="PANTHER" id="PTHR43804:SF9">
    <property type="entry name" value="PEPTIDE CHAIN RELEASE FACTOR HOMOLOG-RELATED"/>
    <property type="match status" value="1"/>
</dbReference>
<dbReference type="PANTHER" id="PTHR43804">
    <property type="entry name" value="LD18447P"/>
    <property type="match status" value="1"/>
</dbReference>
<evidence type="ECO:0000313" key="5">
    <source>
        <dbReference type="Proteomes" id="UP000593892"/>
    </source>
</evidence>
<gene>
    <name evidence="4" type="primary">prfH</name>
    <name evidence="4" type="ORF">IRI77_15270</name>
</gene>
<evidence type="ECO:0000259" key="3">
    <source>
        <dbReference type="PROSITE" id="PS00745"/>
    </source>
</evidence>
<dbReference type="Gene3D" id="3.30.70.1660">
    <property type="match status" value="1"/>
</dbReference>